<dbReference type="CDD" id="cd03215">
    <property type="entry name" value="ABC_Carb_Monos_II"/>
    <property type="match status" value="1"/>
</dbReference>
<dbReference type="EMBL" id="JAUTWS010000014">
    <property type="protein sequence ID" value="MDO9709959.1"/>
    <property type="molecule type" value="Genomic_DNA"/>
</dbReference>
<keyword evidence="5" id="KW-1185">Reference proteome</keyword>
<name>A0ABT9E1C3_9PROT</name>
<feature type="domain" description="ABC transporter" evidence="3">
    <location>
        <begin position="7"/>
        <end position="242"/>
    </location>
</feature>
<accession>A0ABT9E1C3</accession>
<dbReference type="Proteomes" id="UP001243009">
    <property type="component" value="Unassembled WGS sequence"/>
</dbReference>
<organism evidence="4 5">
    <name type="scientific">Paracraurococcus lichenis</name>
    <dbReference type="NCBI Taxonomy" id="3064888"/>
    <lineage>
        <taxon>Bacteria</taxon>
        <taxon>Pseudomonadati</taxon>
        <taxon>Pseudomonadota</taxon>
        <taxon>Alphaproteobacteria</taxon>
        <taxon>Acetobacterales</taxon>
        <taxon>Roseomonadaceae</taxon>
        <taxon>Paracraurococcus</taxon>
    </lineage>
</organism>
<reference evidence="4 5" key="1">
    <citation type="submission" date="2023-08" db="EMBL/GenBank/DDBJ databases">
        <title>The draft genome sequence of Paracraurococcus sp. LOR1-02.</title>
        <authorList>
            <person name="Kingkaew E."/>
            <person name="Tanasupawat S."/>
        </authorList>
    </citation>
    <scope>NUCLEOTIDE SEQUENCE [LARGE SCALE GENOMIC DNA]</scope>
    <source>
        <strain evidence="4 5">LOR1-02</strain>
    </source>
</reference>
<evidence type="ECO:0000313" key="4">
    <source>
        <dbReference type="EMBL" id="MDO9709959.1"/>
    </source>
</evidence>
<feature type="domain" description="ABC transporter" evidence="3">
    <location>
        <begin position="260"/>
        <end position="504"/>
    </location>
</feature>
<keyword evidence="1" id="KW-0547">Nucleotide-binding</keyword>
<dbReference type="PANTHER" id="PTHR43790:SF4">
    <property type="entry name" value="GUANOSINE IMPORT ATP-BINDING PROTEIN NUPO"/>
    <property type="match status" value="1"/>
</dbReference>
<sequence length="504" mass="53796">MTTAISIEAIGIDKRFGSFTALDKVSLKVARGSMHFLLGENGAGKSTLVKCLLGYYRPDAGSFLVDDREVEIGRPADADALGLGMVYQHFTLVPAMTVAENLVMSRANVPAVIDWAKERVALDAFMRRMPFQVPLDAEVGSLAAGERQKTEILKQLYLERRLLVLDEPTSVLTPQEAEEMLGLVRGLAHSGAITAIVISHKLKEVARFADEVTVLRRGRRTGGGPARGLTPADMTAMMIGEPQAPSEPERLGAPEPAPRLELRGVTTRGDQGRAGLAIESLAVRPREIVGIAGVSGNGQSALVEVLGGQRAPSGGAILVEGAPYDGSRDLAQARAVRVLPEEPLRNGCVPRMSVAENLNLRAFDRDARGGKRSWLDRRGMVGRARRLMGAYRVRAPSAEAPIGVLSGGNVQRCVLARELDGEVRLLIVANPCFGLDVKAVAEVRARIMAARNAGAAVLLVSEDLDEILELADRIVVMHGGRVVHETPGQGADAQSIGAHMLGSH</sequence>
<dbReference type="Pfam" id="PF00005">
    <property type="entry name" value="ABC_tran"/>
    <property type="match status" value="2"/>
</dbReference>
<comment type="caution">
    <text evidence="4">The sequence shown here is derived from an EMBL/GenBank/DDBJ whole genome shotgun (WGS) entry which is preliminary data.</text>
</comment>
<dbReference type="GO" id="GO:0005524">
    <property type="term" value="F:ATP binding"/>
    <property type="evidence" value="ECO:0007669"/>
    <property type="project" value="UniProtKB-KW"/>
</dbReference>
<keyword evidence="2 4" id="KW-0067">ATP-binding</keyword>
<dbReference type="Gene3D" id="3.40.50.300">
    <property type="entry name" value="P-loop containing nucleotide triphosphate hydrolases"/>
    <property type="match status" value="2"/>
</dbReference>
<dbReference type="CDD" id="cd03216">
    <property type="entry name" value="ABC_Carb_Monos_I"/>
    <property type="match status" value="1"/>
</dbReference>
<dbReference type="SUPFAM" id="SSF52540">
    <property type="entry name" value="P-loop containing nucleoside triphosphate hydrolases"/>
    <property type="match status" value="2"/>
</dbReference>
<evidence type="ECO:0000256" key="1">
    <source>
        <dbReference type="ARBA" id="ARBA00022741"/>
    </source>
</evidence>
<evidence type="ECO:0000313" key="5">
    <source>
        <dbReference type="Proteomes" id="UP001243009"/>
    </source>
</evidence>
<dbReference type="PROSITE" id="PS50893">
    <property type="entry name" value="ABC_TRANSPORTER_2"/>
    <property type="match status" value="2"/>
</dbReference>
<gene>
    <name evidence="4" type="ORF">Q7A36_16520</name>
</gene>
<proteinExistence type="predicted"/>
<evidence type="ECO:0000256" key="2">
    <source>
        <dbReference type="ARBA" id="ARBA00022840"/>
    </source>
</evidence>
<dbReference type="InterPro" id="IPR003593">
    <property type="entry name" value="AAA+_ATPase"/>
</dbReference>
<dbReference type="InterPro" id="IPR003439">
    <property type="entry name" value="ABC_transporter-like_ATP-bd"/>
</dbReference>
<dbReference type="RefSeq" id="WP_305104825.1">
    <property type="nucleotide sequence ID" value="NZ_JAUTWS010000014.1"/>
</dbReference>
<dbReference type="PANTHER" id="PTHR43790">
    <property type="entry name" value="CARBOHYDRATE TRANSPORT ATP-BINDING PROTEIN MG119-RELATED"/>
    <property type="match status" value="1"/>
</dbReference>
<evidence type="ECO:0000259" key="3">
    <source>
        <dbReference type="PROSITE" id="PS50893"/>
    </source>
</evidence>
<dbReference type="SMART" id="SM00382">
    <property type="entry name" value="AAA"/>
    <property type="match status" value="1"/>
</dbReference>
<protein>
    <submittedName>
        <fullName evidence="4">ABC transporter ATP-binding protein</fullName>
    </submittedName>
</protein>
<dbReference type="InterPro" id="IPR027417">
    <property type="entry name" value="P-loop_NTPase"/>
</dbReference>
<dbReference type="InterPro" id="IPR050107">
    <property type="entry name" value="ABC_carbohydrate_import_ATPase"/>
</dbReference>